<evidence type="ECO:0008006" key="3">
    <source>
        <dbReference type="Google" id="ProtNLM"/>
    </source>
</evidence>
<keyword evidence="2" id="KW-1185">Reference proteome</keyword>
<dbReference type="RefSeq" id="WP_044012260.1">
    <property type="nucleotide sequence ID" value="NZ_CCVW01000004.1"/>
</dbReference>
<dbReference type="Proteomes" id="UP000044071">
    <property type="component" value="Unassembled WGS sequence"/>
</dbReference>
<evidence type="ECO:0000313" key="1">
    <source>
        <dbReference type="EMBL" id="CDZ79102.1"/>
    </source>
</evidence>
<gene>
    <name evidence="1" type="ORF">BN59_03419</name>
</gene>
<dbReference type="AlphaFoldDB" id="A0A078L1H5"/>
<accession>A0A078L1H5</accession>
<organism evidence="1 2">
    <name type="scientific">Legionella massiliensis</name>
    <dbReference type="NCBI Taxonomy" id="1034943"/>
    <lineage>
        <taxon>Bacteria</taxon>
        <taxon>Pseudomonadati</taxon>
        <taxon>Pseudomonadota</taxon>
        <taxon>Gammaproteobacteria</taxon>
        <taxon>Legionellales</taxon>
        <taxon>Legionellaceae</taxon>
        <taxon>Legionella</taxon>
    </lineage>
</organism>
<dbReference type="OrthoDB" id="5650468at2"/>
<reference evidence="1 2" key="1">
    <citation type="submission" date="2014-06" db="EMBL/GenBank/DDBJ databases">
        <authorList>
            <person name="Urmite Genomes Urmite Genomes"/>
        </authorList>
    </citation>
    <scope>NUCLEOTIDE SEQUENCE [LARGE SCALE GENOMIC DNA]</scope>
</reference>
<evidence type="ECO:0000313" key="2">
    <source>
        <dbReference type="Proteomes" id="UP000044071"/>
    </source>
</evidence>
<proteinExistence type="predicted"/>
<dbReference type="Gene3D" id="3.60.10.10">
    <property type="entry name" value="Endonuclease/exonuclease/phosphatase"/>
    <property type="match status" value="1"/>
</dbReference>
<sequence>MPRKHPLFPQHHETALNPLLAYSDHLPILTSVSLGEGIEPLNIISLNILGNKHSGVHDKFFDETEEVSKERYDRIAAGLAAGAIRQDASVILLQEASSRMLPSLEGALDPDLWQVIYDEDTRLISLYKRDRMNLQATRAHPDTRVRSMTFQMLQSGKTVDVHNIWGFFRPFPDYMEQLVRDTLTQTESEISVLVGDTNSRIAPLDNRKRNITTGIIPPVGNELDGLALDLQRSDYPDGGFYRDAATGVIKQLETQVLDFVTGEVVVDERSAEEIELWPEYRMIMCLDDSYLEHKAIDGFSVFEYEEELKADLNDPSLLVRMAADSFNNKAVAIRFSLHSPVYTAVHEALEEEEGVQFRTLGEGVPYRCVFVPIEKVELLHNALLPYAPRLYFADKINKQIERLSESHWYFRDVPAKVERLTELRDQLMAAKGCSNQQLLTIIEDWETAPFVDNNADEETQALVTDNKMLMGVHRNIFFSSHRPGVLTSTQTLIQELKDCIQPVTASTEVTI</sequence>
<name>A0A078L1H5_9GAMM</name>
<protein>
    <recommendedName>
        <fullName evidence="3">Endonuclease/Exonuclease/phosphatase family protein</fullName>
    </recommendedName>
</protein>
<dbReference type="InterPro" id="IPR036691">
    <property type="entry name" value="Endo/exonu/phosph_ase_sf"/>
</dbReference>
<dbReference type="SUPFAM" id="SSF56219">
    <property type="entry name" value="DNase I-like"/>
    <property type="match status" value="1"/>
</dbReference>
<dbReference type="EMBL" id="CCSB01000004">
    <property type="protein sequence ID" value="CDZ79102.1"/>
    <property type="molecule type" value="Genomic_DNA"/>
</dbReference>